<dbReference type="EMBL" id="JAYMYQ010000008">
    <property type="protein sequence ID" value="KAK7314480.1"/>
    <property type="molecule type" value="Genomic_DNA"/>
</dbReference>
<evidence type="ECO:0000313" key="3">
    <source>
        <dbReference type="Proteomes" id="UP001367508"/>
    </source>
</evidence>
<dbReference type="Proteomes" id="UP001367508">
    <property type="component" value="Unassembled WGS sequence"/>
</dbReference>
<accession>A0AAN9PW06</accession>
<evidence type="ECO:0000256" key="1">
    <source>
        <dbReference type="SAM" id="MobiDB-lite"/>
    </source>
</evidence>
<name>A0AAN9PW06_CANGL</name>
<reference evidence="2 3" key="1">
    <citation type="submission" date="2024-01" db="EMBL/GenBank/DDBJ databases">
        <title>The genomes of 5 underutilized Papilionoideae crops provide insights into root nodulation and disease resistanc.</title>
        <authorList>
            <person name="Jiang F."/>
        </authorList>
    </citation>
    <scope>NUCLEOTIDE SEQUENCE [LARGE SCALE GENOMIC DNA]</scope>
    <source>
        <strain evidence="2">LVBAO_FW01</strain>
        <tissue evidence="2">Leaves</tissue>
    </source>
</reference>
<sequence length="128" mass="14222">MSLKLQKEKRSFCEESETGKKRVSPRRNCEREEESVRSGDNGLHVVIDESVTPLGSRGLGEEAAASPIKRVLGLYLDGFPATRFSHFSKHNAAWLEDREKKRTALCYIALCSGHERGFVSGESPIPSS</sequence>
<evidence type="ECO:0000313" key="2">
    <source>
        <dbReference type="EMBL" id="KAK7314480.1"/>
    </source>
</evidence>
<comment type="caution">
    <text evidence="2">The sequence shown here is derived from an EMBL/GenBank/DDBJ whole genome shotgun (WGS) entry which is preliminary data.</text>
</comment>
<proteinExistence type="predicted"/>
<feature type="compositionally biased region" description="Basic and acidic residues" evidence="1">
    <location>
        <begin position="1"/>
        <end position="20"/>
    </location>
</feature>
<feature type="compositionally biased region" description="Basic and acidic residues" evidence="1">
    <location>
        <begin position="27"/>
        <end position="37"/>
    </location>
</feature>
<keyword evidence="3" id="KW-1185">Reference proteome</keyword>
<feature type="region of interest" description="Disordered" evidence="1">
    <location>
        <begin position="1"/>
        <end position="42"/>
    </location>
</feature>
<gene>
    <name evidence="2" type="ORF">VNO77_33005</name>
</gene>
<organism evidence="2 3">
    <name type="scientific">Canavalia gladiata</name>
    <name type="common">Sword bean</name>
    <name type="synonym">Dolichos gladiatus</name>
    <dbReference type="NCBI Taxonomy" id="3824"/>
    <lineage>
        <taxon>Eukaryota</taxon>
        <taxon>Viridiplantae</taxon>
        <taxon>Streptophyta</taxon>
        <taxon>Embryophyta</taxon>
        <taxon>Tracheophyta</taxon>
        <taxon>Spermatophyta</taxon>
        <taxon>Magnoliopsida</taxon>
        <taxon>eudicotyledons</taxon>
        <taxon>Gunneridae</taxon>
        <taxon>Pentapetalae</taxon>
        <taxon>rosids</taxon>
        <taxon>fabids</taxon>
        <taxon>Fabales</taxon>
        <taxon>Fabaceae</taxon>
        <taxon>Papilionoideae</taxon>
        <taxon>50 kb inversion clade</taxon>
        <taxon>NPAAA clade</taxon>
        <taxon>indigoferoid/millettioid clade</taxon>
        <taxon>Phaseoleae</taxon>
        <taxon>Canavalia</taxon>
    </lineage>
</organism>
<dbReference type="AlphaFoldDB" id="A0AAN9PW06"/>
<protein>
    <submittedName>
        <fullName evidence="2">Uncharacterized protein</fullName>
    </submittedName>
</protein>